<protein>
    <submittedName>
        <fullName evidence="2">Uncharacterized protein</fullName>
    </submittedName>
</protein>
<organism evidence="2 3">
    <name type="scientific">Phytophthora aleatoria</name>
    <dbReference type="NCBI Taxonomy" id="2496075"/>
    <lineage>
        <taxon>Eukaryota</taxon>
        <taxon>Sar</taxon>
        <taxon>Stramenopiles</taxon>
        <taxon>Oomycota</taxon>
        <taxon>Peronosporomycetes</taxon>
        <taxon>Peronosporales</taxon>
        <taxon>Peronosporaceae</taxon>
        <taxon>Phytophthora</taxon>
    </lineage>
</organism>
<evidence type="ECO:0000256" key="1">
    <source>
        <dbReference type="SAM" id="MobiDB-lite"/>
    </source>
</evidence>
<comment type="caution">
    <text evidence="2">The sequence shown here is derived from an EMBL/GenBank/DDBJ whole genome shotgun (WGS) entry which is preliminary data.</text>
</comment>
<name>A0A8J5IC48_9STRA</name>
<dbReference type="AlphaFoldDB" id="A0A8J5IC48"/>
<reference evidence="2" key="1">
    <citation type="submission" date="2021-01" db="EMBL/GenBank/DDBJ databases">
        <title>Phytophthora aleatoria, a newly-described species from Pinus radiata is distinct from Phytophthora cactorum isolates based on comparative genomics.</title>
        <authorList>
            <person name="Mcdougal R."/>
            <person name="Panda P."/>
            <person name="Williams N."/>
            <person name="Studholme D.J."/>
        </authorList>
    </citation>
    <scope>NUCLEOTIDE SEQUENCE</scope>
    <source>
        <strain evidence="2">NZFS 4037</strain>
    </source>
</reference>
<proteinExistence type="predicted"/>
<evidence type="ECO:0000313" key="2">
    <source>
        <dbReference type="EMBL" id="KAG6955301.1"/>
    </source>
</evidence>
<dbReference type="EMBL" id="JAENGY010000879">
    <property type="protein sequence ID" value="KAG6955301.1"/>
    <property type="molecule type" value="Genomic_DNA"/>
</dbReference>
<sequence length="122" mass="13349">NDASFRCKAAVHVHIGDRSPLCPHDRTADRVDRMGDAFTATCTCIVVNNDGFVIRSPCSPRRPERNSANRRRKAGRLGIVSTPAAGPARDATEFPPGRMQATRSRPTRVSCSPSTGQMQDHY</sequence>
<dbReference type="Proteomes" id="UP000709295">
    <property type="component" value="Unassembled WGS sequence"/>
</dbReference>
<gene>
    <name evidence="2" type="ORF">JG688_00011940</name>
</gene>
<feature type="compositionally biased region" description="Polar residues" evidence="1">
    <location>
        <begin position="101"/>
        <end position="122"/>
    </location>
</feature>
<keyword evidence="3" id="KW-1185">Reference proteome</keyword>
<feature type="region of interest" description="Disordered" evidence="1">
    <location>
        <begin position="55"/>
        <end position="122"/>
    </location>
</feature>
<feature type="non-terminal residue" evidence="2">
    <location>
        <position position="1"/>
    </location>
</feature>
<accession>A0A8J5IC48</accession>
<evidence type="ECO:0000313" key="3">
    <source>
        <dbReference type="Proteomes" id="UP000709295"/>
    </source>
</evidence>